<keyword evidence="7" id="KW-1185">Reference proteome</keyword>
<evidence type="ECO:0000313" key="7">
    <source>
        <dbReference type="Proteomes" id="UP001298681"/>
    </source>
</evidence>
<feature type="transmembrane region" description="Helical" evidence="5">
    <location>
        <begin position="264"/>
        <end position="286"/>
    </location>
</feature>
<reference evidence="6 7" key="1">
    <citation type="submission" date="2022-01" db="EMBL/GenBank/DDBJ databases">
        <title>Collection of gut derived symbiotic bacterial strains cultured from healthy donors.</title>
        <authorList>
            <person name="Lin H."/>
            <person name="Kohout C."/>
            <person name="Waligurski E."/>
            <person name="Pamer E.G."/>
        </authorList>
    </citation>
    <scope>NUCLEOTIDE SEQUENCE [LARGE SCALE GENOMIC DNA]</scope>
    <source>
        <strain evidence="6 7">DFI.7.58</strain>
    </source>
</reference>
<dbReference type="Pfam" id="PF00146">
    <property type="entry name" value="NADHdh"/>
    <property type="match status" value="1"/>
</dbReference>
<dbReference type="InterPro" id="IPR001694">
    <property type="entry name" value="NADH_UbQ_OxRdtase_su1/FPO"/>
</dbReference>
<evidence type="ECO:0000256" key="4">
    <source>
        <dbReference type="ARBA" id="ARBA00023136"/>
    </source>
</evidence>
<dbReference type="RefSeq" id="WP_191362900.1">
    <property type="nucleotide sequence ID" value="NZ_JAKNHQ010000007.1"/>
</dbReference>
<feature type="transmembrane region" description="Helical" evidence="5">
    <location>
        <begin position="233"/>
        <end position="252"/>
    </location>
</feature>
<feature type="transmembrane region" description="Helical" evidence="5">
    <location>
        <begin position="63"/>
        <end position="93"/>
    </location>
</feature>
<dbReference type="PANTHER" id="PTHR43359:SF1">
    <property type="entry name" value="FORMATE HYDROGENLYASE SUBUNIT 4-RELATED"/>
    <property type="match status" value="1"/>
</dbReference>
<accession>A0ABS9MIN6</accession>
<evidence type="ECO:0000256" key="1">
    <source>
        <dbReference type="ARBA" id="ARBA00004141"/>
    </source>
</evidence>
<feature type="transmembrane region" description="Helical" evidence="5">
    <location>
        <begin position="153"/>
        <end position="173"/>
    </location>
</feature>
<evidence type="ECO:0000313" key="6">
    <source>
        <dbReference type="EMBL" id="MCG4610670.1"/>
    </source>
</evidence>
<evidence type="ECO:0000256" key="2">
    <source>
        <dbReference type="ARBA" id="ARBA00022692"/>
    </source>
</evidence>
<keyword evidence="2 5" id="KW-0812">Transmembrane</keyword>
<dbReference type="PANTHER" id="PTHR43359">
    <property type="entry name" value="FORMATE HYDROGENLYASE SUBUNIT 4"/>
    <property type="match status" value="1"/>
</dbReference>
<gene>
    <name evidence="6" type="ORF">L0P57_06955</name>
</gene>
<name>A0ABS9MIN6_9FIRM</name>
<keyword evidence="4 5" id="KW-0472">Membrane</keyword>
<sequence length="287" mass="32082">MMRVVSVVLYLLLAPFAGALLDGFDRIITARMQGRKGPPFFQPFYDLSKLFSKQMIAVNGVQLLLILSYLVFLAVAGSMLFAGADILMCLFLLSTADMFLVMAASSDSSPFATMGASREMLQMMAYEPLTLLLAVGFYLATGSFQVVDIIHMPLSSVLMMPGFLLGFMFITAIKLRKSPFDLSTSHHAHQEMVKGLTTEMAGPILAIMNIAEYYEITLMLGIVALFFLNQNWWSWPLAIVACLFMYFLEILWDNVSARVKWRTLLDSCWVVTLLTGGLNFLILMLIK</sequence>
<dbReference type="Proteomes" id="UP001298681">
    <property type="component" value="Unassembled WGS sequence"/>
</dbReference>
<comment type="subcellular location">
    <subcellularLocation>
        <location evidence="1">Membrane</location>
        <topology evidence="1">Multi-pass membrane protein</topology>
    </subcellularLocation>
</comment>
<feature type="transmembrane region" description="Helical" evidence="5">
    <location>
        <begin position="204"/>
        <end position="227"/>
    </location>
</feature>
<dbReference type="InterPro" id="IPR052561">
    <property type="entry name" value="ComplexI_Subunit1"/>
</dbReference>
<keyword evidence="3 5" id="KW-1133">Transmembrane helix</keyword>
<protein>
    <submittedName>
        <fullName evidence="6">NADH-quinone oxidoreductase subunit H</fullName>
    </submittedName>
</protein>
<dbReference type="EMBL" id="JAKNHQ010000007">
    <property type="protein sequence ID" value="MCG4610670.1"/>
    <property type="molecule type" value="Genomic_DNA"/>
</dbReference>
<evidence type="ECO:0000256" key="5">
    <source>
        <dbReference type="SAM" id="Phobius"/>
    </source>
</evidence>
<evidence type="ECO:0000256" key="3">
    <source>
        <dbReference type="ARBA" id="ARBA00022989"/>
    </source>
</evidence>
<organism evidence="6 7">
    <name type="scientific">Anaeromassilibacillus senegalensis</name>
    <dbReference type="NCBI Taxonomy" id="1673717"/>
    <lineage>
        <taxon>Bacteria</taxon>
        <taxon>Bacillati</taxon>
        <taxon>Bacillota</taxon>
        <taxon>Clostridia</taxon>
        <taxon>Eubacteriales</taxon>
        <taxon>Acutalibacteraceae</taxon>
        <taxon>Anaeromassilibacillus</taxon>
    </lineage>
</organism>
<proteinExistence type="predicted"/>
<comment type="caution">
    <text evidence="6">The sequence shown here is derived from an EMBL/GenBank/DDBJ whole genome shotgun (WGS) entry which is preliminary data.</text>
</comment>
<feature type="transmembrane region" description="Helical" evidence="5">
    <location>
        <begin position="128"/>
        <end position="147"/>
    </location>
</feature>